<dbReference type="GO" id="GO:0042162">
    <property type="term" value="F:telomeric DNA binding"/>
    <property type="evidence" value="ECO:0007669"/>
    <property type="project" value="TreeGrafter"/>
</dbReference>
<proteinExistence type="predicted"/>
<dbReference type="Ensembl" id="ENSMMDT00005009010.1">
    <property type="protein sequence ID" value="ENSMMDP00005008764.1"/>
    <property type="gene ID" value="ENSMMDG00005004829.1"/>
</dbReference>
<name>A0A667X8C5_9TELE</name>
<dbReference type="PANTHER" id="PTHR15512:SF2">
    <property type="match status" value="1"/>
</dbReference>
<feature type="region of interest" description="Disordered" evidence="1">
    <location>
        <begin position="252"/>
        <end position="307"/>
    </location>
</feature>
<protein>
    <recommendedName>
        <fullName evidence="2">TERF1-interacting nuclear factor 2 N-terminal domain-containing protein</fullName>
    </recommendedName>
</protein>
<evidence type="ECO:0000313" key="3">
    <source>
        <dbReference type="Ensembl" id="ENSMMDP00005008764.1"/>
    </source>
</evidence>
<dbReference type="InterPro" id="IPR039098">
    <property type="entry name" value="TINF2"/>
</dbReference>
<dbReference type="Pfam" id="PF14973">
    <property type="entry name" value="TINF2_N"/>
    <property type="match status" value="1"/>
</dbReference>
<evidence type="ECO:0000313" key="4">
    <source>
        <dbReference type="Proteomes" id="UP000472263"/>
    </source>
</evidence>
<dbReference type="PANTHER" id="PTHR15512">
    <property type="entry name" value="TERF1-INTERACTING NUCLEAR FACTOR 2"/>
    <property type="match status" value="1"/>
</dbReference>
<dbReference type="GO" id="GO:0016233">
    <property type="term" value="P:telomere capping"/>
    <property type="evidence" value="ECO:0007669"/>
    <property type="project" value="InterPro"/>
</dbReference>
<keyword evidence="4" id="KW-1185">Reference proteome</keyword>
<dbReference type="InParanoid" id="A0A667X8C5"/>
<feature type="domain" description="TERF1-interacting nuclear factor 2 N-terminal" evidence="2">
    <location>
        <begin position="41"/>
        <end position="184"/>
    </location>
</feature>
<dbReference type="GO" id="GO:1904356">
    <property type="term" value="P:regulation of telomere maintenance via telomere lengthening"/>
    <property type="evidence" value="ECO:0007669"/>
    <property type="project" value="TreeGrafter"/>
</dbReference>
<evidence type="ECO:0000259" key="2">
    <source>
        <dbReference type="Pfam" id="PF14973"/>
    </source>
</evidence>
<dbReference type="GeneTree" id="ENSGT00400000022326"/>
<reference evidence="3" key="3">
    <citation type="submission" date="2025-09" db="UniProtKB">
        <authorList>
            <consortium name="Ensembl"/>
        </authorList>
    </citation>
    <scope>IDENTIFICATION</scope>
</reference>
<organism evidence="3 4">
    <name type="scientific">Myripristis murdjan</name>
    <name type="common">pinecone soldierfish</name>
    <dbReference type="NCBI Taxonomy" id="586833"/>
    <lineage>
        <taxon>Eukaryota</taxon>
        <taxon>Metazoa</taxon>
        <taxon>Chordata</taxon>
        <taxon>Craniata</taxon>
        <taxon>Vertebrata</taxon>
        <taxon>Euteleostomi</taxon>
        <taxon>Actinopterygii</taxon>
        <taxon>Neopterygii</taxon>
        <taxon>Teleostei</taxon>
        <taxon>Neoteleostei</taxon>
        <taxon>Acanthomorphata</taxon>
        <taxon>Holocentriformes</taxon>
        <taxon>Holocentridae</taxon>
        <taxon>Myripristis</taxon>
    </lineage>
</organism>
<dbReference type="InterPro" id="IPR029400">
    <property type="entry name" value="TINF2_N"/>
</dbReference>
<dbReference type="CDD" id="cd11657">
    <property type="entry name" value="TIN2_N"/>
    <property type="match status" value="1"/>
</dbReference>
<dbReference type="Proteomes" id="UP000472263">
    <property type="component" value="Chromosome 23"/>
</dbReference>
<dbReference type="GO" id="GO:0070187">
    <property type="term" value="C:shelterin complex"/>
    <property type="evidence" value="ECO:0007669"/>
    <property type="project" value="InterPro"/>
</dbReference>
<reference evidence="3" key="2">
    <citation type="submission" date="2025-08" db="UniProtKB">
        <authorList>
            <consortium name="Ensembl"/>
        </authorList>
    </citation>
    <scope>IDENTIFICATION</scope>
</reference>
<sequence length="341" mass="38554">MYVCLCNLNEPPRSTLTGDDLPVSYLRLLAPPLQLFSAAMWQVVQQGLVDHYGMLEEFVTMVTELVPELMSYSQRAQLILGLRSRLVLEMCRGEHPVDLPTIEPHLDRIKAPISTAKDHHVEESEVNFVELVHTLLENPSEREHFFQEIFPVHFGSKYDTALEMLVWEFISRLEELLPLPDFTQVLQHDTPSFLDECLQSFSPPESLKAVLEHRRNLGHFEEKGRFMLLGSFPPSLWLFAVRILRTNGVPWPSEGLGRRNTETSSNGSNAQEKRRQNSAATFAHDGVDTIDLSPSEDPVVTDPATSENSLVLKGGRVLRKRKHSAGLEVSSKQSMEVSAFL</sequence>
<accession>A0A667X8C5</accession>
<reference evidence="3" key="1">
    <citation type="submission" date="2019-06" db="EMBL/GenBank/DDBJ databases">
        <authorList>
            <consortium name="Wellcome Sanger Institute Data Sharing"/>
        </authorList>
    </citation>
    <scope>NUCLEOTIDE SEQUENCE [LARGE SCALE GENOMIC DNA]</scope>
</reference>
<evidence type="ECO:0000256" key="1">
    <source>
        <dbReference type="SAM" id="MobiDB-lite"/>
    </source>
</evidence>
<dbReference type="AlphaFoldDB" id="A0A667X8C5"/>